<dbReference type="CDD" id="cd11033">
    <property type="entry name" value="CYP142-like"/>
    <property type="match status" value="1"/>
</dbReference>
<dbReference type="Proteomes" id="UP000238413">
    <property type="component" value="Chromosome"/>
</dbReference>
<gene>
    <name evidence="3" type="ORF">C4B68_01270</name>
</gene>
<sequence>MASGCPVHQGGAGLGALADLADPALYSDRDPHATWTELRRRTPVTRHEKDGHPYWSVTRYADIDRVLRDHATFTSQRGTLLYLLGRGDPAGGHQMAATDPPRHTSLREPLQRALAVKPTMERREQIRAVVTDLLAPLADGGPYDLAAHANQLPMAVAGVLMGLPKEDWGRLVDLTTASVAPEDPRYRDERGIDRVLNMAHRGLFAYFHEIVHERRTHPGDDLISLLLRMEIDGRPLTAGEVISNCYSLLLGANVTTAQVPVSTLAELMGTPALQDWADRPDLIVSGVDEALRWATPTTHFIRYATRDVHLGGTRVAAGDAVAVWLPSANRDEDVFRNPFTFHVARRPNKHLAFGIGPHYCVGHTVAKVTLRLFFAELFSRFTDIVPVGPGKRLYSNTIYGWTEMPITARTRPRARQAAY</sequence>
<reference evidence="3 4" key="1">
    <citation type="submission" date="2018-02" db="EMBL/GenBank/DDBJ databases">
        <title>Complete genome sequence of Streptomyces dengpaensis, the producer of angucyclines.</title>
        <authorList>
            <person name="Yumei L."/>
        </authorList>
    </citation>
    <scope>NUCLEOTIDE SEQUENCE [LARGE SCALE GENOMIC DNA]</scope>
    <source>
        <strain evidence="3 4">XZHG99</strain>
    </source>
</reference>
<dbReference type="PANTHER" id="PTHR46696:SF6">
    <property type="entry name" value="P450, PUTATIVE (EUROFUNG)-RELATED"/>
    <property type="match status" value="1"/>
</dbReference>
<keyword evidence="2" id="KW-0408">Iron</keyword>
<comment type="similarity">
    <text evidence="1 2">Belongs to the cytochrome P450 family.</text>
</comment>
<dbReference type="Gene3D" id="1.10.630.10">
    <property type="entry name" value="Cytochrome P450"/>
    <property type="match status" value="1"/>
</dbReference>
<dbReference type="PRINTS" id="PR00359">
    <property type="entry name" value="BP450"/>
</dbReference>
<keyword evidence="2" id="KW-0503">Monooxygenase</keyword>
<dbReference type="InterPro" id="IPR017972">
    <property type="entry name" value="Cyt_P450_CS"/>
</dbReference>
<dbReference type="Pfam" id="PF00067">
    <property type="entry name" value="p450"/>
    <property type="match status" value="1"/>
</dbReference>
<dbReference type="EMBL" id="CP026652">
    <property type="protein sequence ID" value="AVH60907.1"/>
    <property type="molecule type" value="Genomic_DNA"/>
</dbReference>
<organism evidence="3 4">
    <name type="scientific">Streptomyces dengpaensis</name>
    <dbReference type="NCBI Taxonomy" id="2049881"/>
    <lineage>
        <taxon>Bacteria</taxon>
        <taxon>Bacillati</taxon>
        <taxon>Actinomycetota</taxon>
        <taxon>Actinomycetes</taxon>
        <taxon>Kitasatosporales</taxon>
        <taxon>Streptomycetaceae</taxon>
        <taxon>Streptomyces</taxon>
    </lineage>
</organism>
<dbReference type="PROSITE" id="PS00086">
    <property type="entry name" value="CYTOCHROME_P450"/>
    <property type="match status" value="1"/>
</dbReference>
<dbReference type="PANTHER" id="PTHR46696">
    <property type="entry name" value="P450, PUTATIVE (EUROFUNG)-RELATED"/>
    <property type="match status" value="1"/>
</dbReference>
<evidence type="ECO:0000256" key="1">
    <source>
        <dbReference type="ARBA" id="ARBA00010617"/>
    </source>
</evidence>
<proteinExistence type="inferred from homology"/>
<dbReference type="SUPFAM" id="SSF48264">
    <property type="entry name" value="Cytochrome P450"/>
    <property type="match status" value="1"/>
</dbReference>
<dbReference type="InterPro" id="IPR001128">
    <property type="entry name" value="Cyt_P450"/>
</dbReference>
<keyword evidence="2" id="KW-0560">Oxidoreductase</keyword>
<keyword evidence="2" id="KW-0349">Heme</keyword>
<dbReference type="InterPro" id="IPR036396">
    <property type="entry name" value="Cyt_P450_sf"/>
</dbReference>
<evidence type="ECO:0000313" key="4">
    <source>
        <dbReference type="Proteomes" id="UP000238413"/>
    </source>
</evidence>
<name>A0ABM6T1L8_9ACTN</name>
<dbReference type="InterPro" id="IPR002397">
    <property type="entry name" value="Cyt_P450_B"/>
</dbReference>
<evidence type="ECO:0000256" key="2">
    <source>
        <dbReference type="RuleBase" id="RU000461"/>
    </source>
</evidence>
<keyword evidence="2" id="KW-0479">Metal-binding</keyword>
<accession>A0ABM6T1L8</accession>
<keyword evidence="4" id="KW-1185">Reference proteome</keyword>
<evidence type="ECO:0000313" key="3">
    <source>
        <dbReference type="EMBL" id="AVH60907.1"/>
    </source>
</evidence>
<protein>
    <submittedName>
        <fullName evidence="3">Cytochrome P450</fullName>
    </submittedName>
</protein>